<evidence type="ECO:0000313" key="2">
    <source>
        <dbReference type="EMBL" id="KAH7135396.1"/>
    </source>
</evidence>
<comment type="caution">
    <text evidence="2">The sequence shown here is derived from an EMBL/GenBank/DDBJ whole genome shotgun (WGS) entry which is preliminary data.</text>
</comment>
<feature type="non-terminal residue" evidence="2">
    <location>
        <position position="1"/>
    </location>
</feature>
<feature type="compositionally biased region" description="Low complexity" evidence="1">
    <location>
        <begin position="191"/>
        <end position="221"/>
    </location>
</feature>
<evidence type="ECO:0000313" key="3">
    <source>
        <dbReference type="Proteomes" id="UP000700596"/>
    </source>
</evidence>
<gene>
    <name evidence="2" type="ORF">B0J11DRAFT_395601</name>
</gene>
<reference evidence="2" key="1">
    <citation type="journal article" date="2021" name="Nat. Commun.">
        <title>Genetic determinants of endophytism in the Arabidopsis root mycobiome.</title>
        <authorList>
            <person name="Mesny F."/>
            <person name="Miyauchi S."/>
            <person name="Thiergart T."/>
            <person name="Pickel B."/>
            <person name="Atanasova L."/>
            <person name="Karlsson M."/>
            <person name="Huettel B."/>
            <person name="Barry K.W."/>
            <person name="Haridas S."/>
            <person name="Chen C."/>
            <person name="Bauer D."/>
            <person name="Andreopoulos W."/>
            <person name="Pangilinan J."/>
            <person name="LaButti K."/>
            <person name="Riley R."/>
            <person name="Lipzen A."/>
            <person name="Clum A."/>
            <person name="Drula E."/>
            <person name="Henrissat B."/>
            <person name="Kohler A."/>
            <person name="Grigoriev I.V."/>
            <person name="Martin F.M."/>
            <person name="Hacquard S."/>
        </authorList>
    </citation>
    <scope>NUCLEOTIDE SEQUENCE</scope>
    <source>
        <strain evidence="2">MPI-CAGE-CH-0243</strain>
    </source>
</reference>
<organism evidence="2 3">
    <name type="scientific">Dendryphion nanum</name>
    <dbReference type="NCBI Taxonomy" id="256645"/>
    <lineage>
        <taxon>Eukaryota</taxon>
        <taxon>Fungi</taxon>
        <taxon>Dikarya</taxon>
        <taxon>Ascomycota</taxon>
        <taxon>Pezizomycotina</taxon>
        <taxon>Dothideomycetes</taxon>
        <taxon>Pleosporomycetidae</taxon>
        <taxon>Pleosporales</taxon>
        <taxon>Torulaceae</taxon>
        <taxon>Dendryphion</taxon>
    </lineage>
</organism>
<sequence length="227" mass="25385">PDNREFICVNDEFSTCQTGQYTLNLSRKVISNHFGRNKACTRAISEWPLFCRKHYQRATYKPDLWQRRKIDLIARQFEVIEAARPGTTYTISLKKSEEARLNAYARLTDKGLTHESACAHDTVAEQKESKSFQAPIQVLREIDDFLGPNQTKERAGELVGMILDMLNQNECKQVPSIEWLPQIPSQRAAKTKAAPKPNAESKAKAKAGAASKVAAAKPAAKGAKRKA</sequence>
<dbReference type="Proteomes" id="UP000700596">
    <property type="component" value="Unassembled WGS sequence"/>
</dbReference>
<protein>
    <submittedName>
        <fullName evidence="2">Uncharacterized protein</fullName>
    </submittedName>
</protein>
<evidence type="ECO:0000256" key="1">
    <source>
        <dbReference type="SAM" id="MobiDB-lite"/>
    </source>
</evidence>
<feature type="region of interest" description="Disordered" evidence="1">
    <location>
        <begin position="183"/>
        <end position="227"/>
    </location>
</feature>
<dbReference type="AlphaFoldDB" id="A0A9P9EDZ6"/>
<feature type="non-terminal residue" evidence="2">
    <location>
        <position position="227"/>
    </location>
</feature>
<dbReference type="OrthoDB" id="4161595at2759"/>
<accession>A0A9P9EDZ6</accession>
<keyword evidence="3" id="KW-1185">Reference proteome</keyword>
<dbReference type="EMBL" id="JAGMWT010000002">
    <property type="protein sequence ID" value="KAH7135396.1"/>
    <property type="molecule type" value="Genomic_DNA"/>
</dbReference>
<name>A0A9P9EDZ6_9PLEO</name>
<proteinExistence type="predicted"/>